<keyword evidence="2" id="KW-0378">Hydrolase</keyword>
<evidence type="ECO:0000256" key="1">
    <source>
        <dbReference type="ARBA" id="ARBA00022741"/>
    </source>
</evidence>
<dbReference type="GO" id="GO:0005524">
    <property type="term" value="F:ATP binding"/>
    <property type="evidence" value="ECO:0007669"/>
    <property type="project" value="UniProtKB-KW"/>
</dbReference>
<keyword evidence="5" id="KW-0051">Antiviral defense</keyword>
<dbReference type="CDD" id="cd09641">
    <property type="entry name" value="Cas3''_I"/>
    <property type="match status" value="1"/>
</dbReference>
<gene>
    <name evidence="7" type="ORF">H8E23_16135</name>
</gene>
<dbReference type="InterPro" id="IPR054712">
    <property type="entry name" value="Cas3-like_dom"/>
</dbReference>
<dbReference type="GO" id="GO:0051607">
    <property type="term" value="P:defense response to virus"/>
    <property type="evidence" value="ECO:0007669"/>
    <property type="project" value="UniProtKB-KW"/>
</dbReference>
<dbReference type="AlphaFoldDB" id="A0A8J6NWS3"/>
<accession>A0A8J6NWS3</accession>
<dbReference type="EMBL" id="JACNJH010000232">
    <property type="protein sequence ID" value="MBC8362914.1"/>
    <property type="molecule type" value="Genomic_DNA"/>
</dbReference>
<dbReference type="InterPro" id="IPR011545">
    <property type="entry name" value="DEAD/DEAH_box_helicase_dom"/>
</dbReference>
<dbReference type="PROSITE" id="PS51643">
    <property type="entry name" value="HD_CAS3"/>
    <property type="match status" value="1"/>
</dbReference>
<dbReference type="SUPFAM" id="SSF52540">
    <property type="entry name" value="P-loop containing nucleoside triphosphate hydrolases"/>
    <property type="match status" value="1"/>
</dbReference>
<dbReference type="InterPro" id="IPR006483">
    <property type="entry name" value="CRISPR-assoc_Cas3_HD"/>
</dbReference>
<keyword evidence="1" id="KW-0547">Nucleotide-binding</keyword>
<dbReference type="InterPro" id="IPR027417">
    <property type="entry name" value="P-loop_NTPase"/>
</dbReference>
<dbReference type="GO" id="GO:0016787">
    <property type="term" value="F:hydrolase activity"/>
    <property type="evidence" value="ECO:0007669"/>
    <property type="project" value="UniProtKB-KW"/>
</dbReference>
<dbReference type="GO" id="GO:0003676">
    <property type="term" value="F:nucleic acid binding"/>
    <property type="evidence" value="ECO:0007669"/>
    <property type="project" value="InterPro"/>
</dbReference>
<evidence type="ECO:0000256" key="5">
    <source>
        <dbReference type="ARBA" id="ARBA00023118"/>
    </source>
</evidence>
<dbReference type="GO" id="GO:0004386">
    <property type="term" value="F:helicase activity"/>
    <property type="evidence" value="ECO:0007669"/>
    <property type="project" value="UniProtKB-KW"/>
</dbReference>
<evidence type="ECO:0000256" key="2">
    <source>
        <dbReference type="ARBA" id="ARBA00022801"/>
    </source>
</evidence>
<keyword evidence="4" id="KW-0067">ATP-binding</keyword>
<dbReference type="Proteomes" id="UP000603434">
    <property type="component" value="Unassembled WGS sequence"/>
</dbReference>
<protein>
    <submittedName>
        <fullName evidence="7">CRISPR-associated protein</fullName>
    </submittedName>
</protein>
<organism evidence="7 8">
    <name type="scientific">Candidatus Desulfatibia profunda</name>
    <dbReference type="NCBI Taxonomy" id="2841695"/>
    <lineage>
        <taxon>Bacteria</taxon>
        <taxon>Pseudomonadati</taxon>
        <taxon>Thermodesulfobacteriota</taxon>
        <taxon>Desulfobacteria</taxon>
        <taxon>Desulfobacterales</taxon>
        <taxon>Desulfobacterales incertae sedis</taxon>
        <taxon>Candidatus Desulfatibia</taxon>
    </lineage>
</organism>
<evidence type="ECO:0000256" key="3">
    <source>
        <dbReference type="ARBA" id="ARBA00022806"/>
    </source>
</evidence>
<name>A0A8J6NWS3_9BACT</name>
<evidence type="ECO:0000313" key="8">
    <source>
        <dbReference type="Proteomes" id="UP000603434"/>
    </source>
</evidence>
<feature type="domain" description="HD Cas3-type" evidence="6">
    <location>
        <begin position="19"/>
        <end position="186"/>
    </location>
</feature>
<dbReference type="Gene3D" id="3.40.50.300">
    <property type="entry name" value="P-loop containing nucleotide triphosphate hydrolases"/>
    <property type="match status" value="2"/>
</dbReference>
<keyword evidence="3" id="KW-0347">Helicase</keyword>
<dbReference type="Pfam" id="PF22590">
    <property type="entry name" value="Cas3-like_C_2"/>
    <property type="match status" value="1"/>
</dbReference>
<evidence type="ECO:0000259" key="6">
    <source>
        <dbReference type="PROSITE" id="PS51643"/>
    </source>
</evidence>
<reference evidence="7 8" key="1">
    <citation type="submission" date="2020-08" db="EMBL/GenBank/DDBJ databases">
        <title>Bridging the membrane lipid divide: bacteria of the FCB group superphylum have the potential to synthesize archaeal ether lipids.</title>
        <authorList>
            <person name="Villanueva L."/>
            <person name="Von Meijenfeldt F.A.B."/>
            <person name="Westbye A.B."/>
            <person name="Yadav S."/>
            <person name="Hopmans E.C."/>
            <person name="Dutilh B.E."/>
            <person name="Sinninghe Damste J.S."/>
        </authorList>
    </citation>
    <scope>NUCLEOTIDE SEQUENCE [LARGE SCALE GENOMIC DNA]</scope>
    <source>
        <strain evidence="7">NIOZ-UU30</strain>
    </source>
</reference>
<comment type="caution">
    <text evidence="7">The sequence shown here is derived from an EMBL/GenBank/DDBJ whole genome shotgun (WGS) entry which is preliminary data.</text>
</comment>
<dbReference type="Pfam" id="PF00270">
    <property type="entry name" value="DEAD"/>
    <property type="match status" value="1"/>
</dbReference>
<sequence>MMLFAHSADSKRGVPAQDYAAHIGGVVTHSSKAADEAARYASSDGDLLRKIVPLAAEFHDLGKLDEDNQAVLSGKCTARKLPVQHTDAGTAYLLNELQIATGAVLVRSHHIGLPDFVEEQNKTEESVLRDDNVLDRVNRTLPELARLHNGIRLSEKAIDMGNVEVTGDATLFFRLALSCLADGDHTDTAIHYQDQTTEEPAVELHPAERLASLDRYVEALKKDNDRSRLRSEVYTACRNADTKANIASCDSPVGTGKTTAVMAHLLAQAANRELRRIIVVLPFTNIITQSVKVYRDALVLPGENKEHVVAELHHRADFQDKLSRQFTALWKAPIIVTTAVCFFETLASNSPATLRRLHNLPGSAVFIDESHAALPAKLLPLAWRWVKGFAHEWGCYWVLASGSLNRFWKIEEFDKEKPDIPEIMPNQLHDRLSKYETGRITYHFNNLPIGPNELVEWAASLPGPRIVILNTVQSAAVVAREYEKRFTRSEIEHLSTALTPGDRDKTLARIKFRLADANDTEWTLVATSCVEAGVDLSFKTGVREAASLVSLLQTAGRVNRHDCIHSETVWTIKLKEGGLLKKHPGMKDSSRVLIDLLSEGIAISPDLCTNALKREIRLAGTFSDSLLKSEGLMQFPQVEKNFNVISADTRTVVVGEELITKLENHAPVDWREIQKSSVQIWGYRLNDLRIPEVLGHPGLYKWTYAYDDFVGYMVGILSVEAIKQGDPCII</sequence>
<proteinExistence type="predicted"/>
<evidence type="ECO:0000313" key="7">
    <source>
        <dbReference type="EMBL" id="MBC8362914.1"/>
    </source>
</evidence>
<evidence type="ECO:0000256" key="4">
    <source>
        <dbReference type="ARBA" id="ARBA00022840"/>
    </source>
</evidence>